<evidence type="ECO:0000256" key="1">
    <source>
        <dbReference type="ARBA" id="ARBA00004365"/>
    </source>
</evidence>
<dbReference type="PRINTS" id="PR01005">
    <property type="entry name" value="FLGHOOKAP1"/>
</dbReference>
<comment type="similarity">
    <text evidence="3">Belongs to the flagella basal body rod proteins family.</text>
</comment>
<dbReference type="PANTHER" id="PTHR30033">
    <property type="entry name" value="FLAGELLAR HOOK-ASSOCIATED PROTEIN 1"/>
    <property type="match status" value="1"/>
</dbReference>
<dbReference type="Pfam" id="PF22638">
    <property type="entry name" value="FlgK_D1"/>
    <property type="match status" value="1"/>
</dbReference>
<feature type="domain" description="Flagellar basal-body/hook protein C-terminal" evidence="8">
    <location>
        <begin position="615"/>
        <end position="654"/>
    </location>
</feature>
<evidence type="ECO:0000256" key="2">
    <source>
        <dbReference type="ARBA" id="ARBA00004613"/>
    </source>
</evidence>
<dbReference type="EMBL" id="LT934425">
    <property type="protein sequence ID" value="SOH03144.1"/>
    <property type="molecule type" value="Genomic_DNA"/>
</dbReference>
<comment type="subcellular location">
    <subcellularLocation>
        <location evidence="1">Bacterial flagellum</location>
    </subcellularLocation>
    <subcellularLocation>
        <location evidence="2">Secreted</location>
    </subcellularLocation>
</comment>
<dbReference type="InterPro" id="IPR001444">
    <property type="entry name" value="Flag_bb_rod_N"/>
</dbReference>
<evidence type="ECO:0000259" key="9">
    <source>
        <dbReference type="Pfam" id="PF22638"/>
    </source>
</evidence>
<sequence length="656" mass="69578">MASSDIQIGMSGVLAAQRAMMVSAHNISNANTKGYTKQTVSLATRLPLQTTIGSIGQGVDLVKIMRQKDDYLNSRIRFVTSSLGASSIKSQQLRELETVFNELSDASISNSLTSFFKFVNDLSQDESTSSRSVLVEKAITMTESIRAIVDELGMMKEFVKQSVESKLNEVNGLAKDIVDLNKEIHSLQTTGGEPNDLLDKRETLLGEISKFLDVTTRTQKNGMIDVMIAGGVLVSGSNALTLESSVDSSGKLNITSYGSSKHKPTGGELSGLLEMYNNTLPAYDAKLDTFATALIKKFNAIHSEGVGTDGGFTTVLGTNKVTDATKALNTAGLGLPFAPSSGDIYVTVINTSTGEEVKNKITVDVANDSLTKLSADIDGITNLSSAISDGKLQITADSGYKFNFSYALDPNPQTTGITGTTTPSISGIYNGSTNDVYTFTALGAGGTIGTTSGLQVEVRDSGSNLIATLDVGEGYTPGNTLAVANGVSVSFSAGDINTGDTFDIDVINDSDETDLLAALGINTFFSGKDASDINIEKRIREDVTLIATSIGESGDNTNALRLSALQNDNSIVGNTTLSDYLHQIAAALGEEANSAYKSEEKYTALEGSLQNRREEVSGVNIDEELVTLIRFQQAYQASAKYISTVDRLINTLLNSL</sequence>
<dbReference type="OrthoDB" id="9802553at2"/>
<dbReference type="RefSeq" id="WP_099324024.1">
    <property type="nucleotide sequence ID" value="NZ_LT934425.1"/>
</dbReference>
<dbReference type="InterPro" id="IPR053927">
    <property type="entry name" value="FlgK_helical"/>
</dbReference>
<dbReference type="NCBIfam" id="TIGR02492">
    <property type="entry name" value="flgK_ends"/>
    <property type="match status" value="1"/>
</dbReference>
<evidence type="ECO:0000259" key="8">
    <source>
        <dbReference type="Pfam" id="PF06429"/>
    </source>
</evidence>
<organism evidence="10 11">
    <name type="scientific">Kuenenia stuttgartiensis</name>
    <dbReference type="NCBI Taxonomy" id="174633"/>
    <lineage>
        <taxon>Bacteria</taxon>
        <taxon>Pseudomonadati</taxon>
        <taxon>Planctomycetota</taxon>
        <taxon>Candidatus Brocadiia</taxon>
        <taxon>Candidatus Brocadiales</taxon>
        <taxon>Candidatus Brocadiaceae</taxon>
        <taxon>Candidatus Kuenenia</taxon>
    </lineage>
</organism>
<dbReference type="GO" id="GO:0009424">
    <property type="term" value="C:bacterial-type flagellum hook"/>
    <property type="evidence" value="ECO:0007669"/>
    <property type="project" value="InterPro"/>
</dbReference>
<keyword evidence="6" id="KW-0975">Bacterial flagellum</keyword>
<dbReference type="InterPro" id="IPR010930">
    <property type="entry name" value="Flg_bb/hook_C_dom"/>
</dbReference>
<evidence type="ECO:0000256" key="4">
    <source>
        <dbReference type="ARBA" id="ARBA00016244"/>
    </source>
</evidence>
<dbReference type="PANTHER" id="PTHR30033:SF1">
    <property type="entry name" value="FLAGELLAR HOOK-ASSOCIATED PROTEIN 1"/>
    <property type="match status" value="1"/>
</dbReference>
<evidence type="ECO:0000259" key="7">
    <source>
        <dbReference type="Pfam" id="PF00460"/>
    </source>
</evidence>
<dbReference type="SUPFAM" id="SSF64518">
    <property type="entry name" value="Phase 1 flagellin"/>
    <property type="match status" value="1"/>
</dbReference>
<accession>A0A2C9CBH9</accession>
<dbReference type="AlphaFoldDB" id="A0A2C9CBH9"/>
<dbReference type="GO" id="GO:0044780">
    <property type="term" value="P:bacterial-type flagellum assembly"/>
    <property type="evidence" value="ECO:0007669"/>
    <property type="project" value="InterPro"/>
</dbReference>
<dbReference type="GO" id="GO:0005576">
    <property type="term" value="C:extracellular region"/>
    <property type="evidence" value="ECO:0007669"/>
    <property type="project" value="UniProtKB-SubCell"/>
</dbReference>
<dbReference type="InterPro" id="IPR002371">
    <property type="entry name" value="FlgK"/>
</dbReference>
<evidence type="ECO:0000256" key="3">
    <source>
        <dbReference type="ARBA" id="ARBA00009677"/>
    </source>
</evidence>
<dbReference type="GO" id="GO:0005198">
    <property type="term" value="F:structural molecule activity"/>
    <property type="evidence" value="ECO:0007669"/>
    <property type="project" value="InterPro"/>
</dbReference>
<evidence type="ECO:0000313" key="10">
    <source>
        <dbReference type="EMBL" id="SOH03144.1"/>
    </source>
</evidence>
<evidence type="ECO:0000256" key="5">
    <source>
        <dbReference type="ARBA" id="ARBA00022525"/>
    </source>
</evidence>
<feature type="domain" description="Flagellar basal body rod protein N-terminal" evidence="7">
    <location>
        <begin position="6"/>
        <end position="36"/>
    </location>
</feature>
<keyword evidence="5" id="KW-0964">Secreted</keyword>
<dbReference type="Pfam" id="PF06429">
    <property type="entry name" value="Flg_bbr_C"/>
    <property type="match status" value="1"/>
</dbReference>
<proteinExistence type="inferred from homology"/>
<gene>
    <name evidence="10" type="primary">flgK</name>
    <name evidence="10" type="ORF">KSMBR1_0630</name>
</gene>
<feature type="domain" description="Flagellar hook-associated protein FlgK helical" evidence="9">
    <location>
        <begin position="94"/>
        <end position="311"/>
    </location>
</feature>
<protein>
    <recommendedName>
        <fullName evidence="4">Flagellar hook-associated protein 1</fullName>
    </recommendedName>
</protein>
<evidence type="ECO:0000313" key="11">
    <source>
        <dbReference type="Proteomes" id="UP000221734"/>
    </source>
</evidence>
<dbReference type="KEGG" id="kst:KSMBR1_0630"/>
<keyword evidence="11" id="KW-1185">Reference proteome</keyword>
<reference evidence="11" key="1">
    <citation type="submission" date="2017-10" db="EMBL/GenBank/DDBJ databases">
        <authorList>
            <person name="Frank J."/>
        </authorList>
    </citation>
    <scope>NUCLEOTIDE SEQUENCE [LARGE SCALE GENOMIC DNA]</scope>
</reference>
<evidence type="ECO:0000256" key="6">
    <source>
        <dbReference type="ARBA" id="ARBA00023143"/>
    </source>
</evidence>
<dbReference type="Proteomes" id="UP000221734">
    <property type="component" value="Chromosome Kuenenia_stuttgartiensis_MBR1"/>
</dbReference>
<name>A0A2C9CBH9_KUEST</name>
<dbReference type="Pfam" id="PF00460">
    <property type="entry name" value="Flg_bb_rod"/>
    <property type="match status" value="1"/>
</dbReference>